<evidence type="ECO:0000313" key="7">
    <source>
        <dbReference type="EMBL" id="KAF0706722.1"/>
    </source>
</evidence>
<dbReference type="PROSITE" id="PS50950">
    <property type="entry name" value="ZF_THAP"/>
    <property type="match status" value="1"/>
</dbReference>
<comment type="caution">
    <text evidence="7">The sequence shown here is derived from an EMBL/GenBank/DDBJ whole genome shotgun (WGS) entry which is preliminary data.</text>
</comment>
<organism evidence="7 8">
    <name type="scientific">Aphis craccivora</name>
    <name type="common">Cowpea aphid</name>
    <dbReference type="NCBI Taxonomy" id="307492"/>
    <lineage>
        <taxon>Eukaryota</taxon>
        <taxon>Metazoa</taxon>
        <taxon>Ecdysozoa</taxon>
        <taxon>Arthropoda</taxon>
        <taxon>Hexapoda</taxon>
        <taxon>Insecta</taxon>
        <taxon>Pterygota</taxon>
        <taxon>Neoptera</taxon>
        <taxon>Paraneoptera</taxon>
        <taxon>Hemiptera</taxon>
        <taxon>Sternorrhyncha</taxon>
        <taxon>Aphidomorpha</taxon>
        <taxon>Aphidoidea</taxon>
        <taxon>Aphididae</taxon>
        <taxon>Aphidini</taxon>
        <taxon>Aphis</taxon>
        <taxon>Aphis</taxon>
    </lineage>
</organism>
<keyword evidence="8" id="KW-1185">Reference proteome</keyword>
<keyword evidence="1" id="KW-0479">Metal-binding</keyword>
<accession>A0A6G0VSB6</accession>
<feature type="domain" description="THAP-type" evidence="6">
    <location>
        <begin position="1"/>
        <end position="107"/>
    </location>
</feature>
<keyword evidence="4 5" id="KW-0238">DNA-binding</keyword>
<dbReference type="GO" id="GO:0003677">
    <property type="term" value="F:DNA binding"/>
    <property type="evidence" value="ECO:0007669"/>
    <property type="project" value="UniProtKB-UniRule"/>
</dbReference>
<evidence type="ECO:0000256" key="4">
    <source>
        <dbReference type="ARBA" id="ARBA00023125"/>
    </source>
</evidence>
<evidence type="ECO:0000313" key="8">
    <source>
        <dbReference type="Proteomes" id="UP000478052"/>
    </source>
</evidence>
<dbReference type="EMBL" id="VUJU01012812">
    <property type="protein sequence ID" value="KAF0706722.1"/>
    <property type="molecule type" value="Genomic_DNA"/>
</dbReference>
<feature type="non-terminal residue" evidence="7">
    <location>
        <position position="136"/>
    </location>
</feature>
<protein>
    <submittedName>
        <fullName evidence="7">THAP-type domain-containing protein</fullName>
    </submittedName>
</protein>
<reference evidence="7 8" key="1">
    <citation type="submission" date="2019-08" db="EMBL/GenBank/DDBJ databases">
        <title>Whole genome of Aphis craccivora.</title>
        <authorList>
            <person name="Voronova N.V."/>
            <person name="Shulinski R.S."/>
            <person name="Bandarenka Y.V."/>
            <person name="Zhorov D.G."/>
            <person name="Warner D."/>
        </authorList>
    </citation>
    <scope>NUCLEOTIDE SEQUENCE [LARGE SCALE GENOMIC DNA]</scope>
    <source>
        <strain evidence="7">180601</strain>
        <tissue evidence="7">Whole Body</tissue>
    </source>
</reference>
<gene>
    <name evidence="7" type="ORF">FWK35_00033368</name>
</gene>
<dbReference type="Pfam" id="PF05485">
    <property type="entry name" value="THAP"/>
    <property type="match status" value="1"/>
</dbReference>
<keyword evidence="2 5" id="KW-0863">Zinc-finger</keyword>
<keyword evidence="3" id="KW-0862">Zinc</keyword>
<dbReference type="OrthoDB" id="6603930at2759"/>
<evidence type="ECO:0000256" key="1">
    <source>
        <dbReference type="ARBA" id="ARBA00022723"/>
    </source>
</evidence>
<name>A0A6G0VSB6_APHCR</name>
<dbReference type="SMART" id="SM00980">
    <property type="entry name" value="THAP"/>
    <property type="match status" value="1"/>
</dbReference>
<dbReference type="SUPFAM" id="SSF57716">
    <property type="entry name" value="Glucocorticoid receptor-like (DNA-binding domain)"/>
    <property type="match status" value="1"/>
</dbReference>
<evidence type="ECO:0000256" key="3">
    <source>
        <dbReference type="ARBA" id="ARBA00022833"/>
    </source>
</evidence>
<proteinExistence type="predicted"/>
<dbReference type="AlphaFoldDB" id="A0A6G0VSB6"/>
<dbReference type="GO" id="GO:0008270">
    <property type="term" value="F:zinc ion binding"/>
    <property type="evidence" value="ECO:0007669"/>
    <property type="project" value="UniProtKB-KW"/>
</dbReference>
<evidence type="ECO:0000256" key="2">
    <source>
        <dbReference type="ARBA" id="ARBA00022771"/>
    </source>
</evidence>
<sequence>MSKNNKCFVPGCDMGNQKHRKDHIANTPNVKYPSLFTTPKNEDLFGKWIKVIPKADRPLNQTDRICELHFLENDIIKHFDVSGPDGVKLLLKRDRPTLTSTAVPCIFPNLPQYFSKTTIKRKLPTVRNVVQKKVIK</sequence>
<dbReference type="InterPro" id="IPR006612">
    <property type="entry name" value="THAP_Znf"/>
</dbReference>
<evidence type="ECO:0000256" key="5">
    <source>
        <dbReference type="PROSITE-ProRule" id="PRU00309"/>
    </source>
</evidence>
<evidence type="ECO:0000259" key="6">
    <source>
        <dbReference type="PROSITE" id="PS50950"/>
    </source>
</evidence>
<dbReference type="Proteomes" id="UP000478052">
    <property type="component" value="Unassembled WGS sequence"/>
</dbReference>